<reference evidence="2 3" key="1">
    <citation type="submission" date="2013-11" db="EMBL/GenBank/DDBJ databases">
        <title>Genome sequencing of Stegodyphus mimosarum.</title>
        <authorList>
            <person name="Bechsgaard J."/>
        </authorList>
    </citation>
    <scope>NUCLEOTIDE SEQUENCE [LARGE SCALE GENOMIC DNA]</scope>
</reference>
<keyword evidence="1" id="KW-1133">Transmembrane helix</keyword>
<name>A0A087TFJ7_STEMI</name>
<evidence type="ECO:0000256" key="1">
    <source>
        <dbReference type="SAM" id="Phobius"/>
    </source>
</evidence>
<evidence type="ECO:0008006" key="4">
    <source>
        <dbReference type="Google" id="ProtNLM"/>
    </source>
</evidence>
<dbReference type="OrthoDB" id="5913955at2759"/>
<gene>
    <name evidence="2" type="ORF">X975_21618</name>
</gene>
<keyword evidence="1" id="KW-0812">Transmembrane</keyword>
<sequence length="68" mass="8221">MQIIRQVVKKWPGQRFGIFRFLPLFFMFGAALEFTMIKWTFNGVNFYKTFKRRRAQEIVAEEAARLRS</sequence>
<proteinExistence type="predicted"/>
<feature type="non-terminal residue" evidence="2">
    <location>
        <position position="68"/>
    </location>
</feature>
<evidence type="ECO:0000313" key="2">
    <source>
        <dbReference type="EMBL" id="KFM63886.1"/>
    </source>
</evidence>
<organism evidence="2 3">
    <name type="scientific">Stegodyphus mimosarum</name>
    <name type="common">African social velvet spider</name>
    <dbReference type="NCBI Taxonomy" id="407821"/>
    <lineage>
        <taxon>Eukaryota</taxon>
        <taxon>Metazoa</taxon>
        <taxon>Ecdysozoa</taxon>
        <taxon>Arthropoda</taxon>
        <taxon>Chelicerata</taxon>
        <taxon>Arachnida</taxon>
        <taxon>Araneae</taxon>
        <taxon>Araneomorphae</taxon>
        <taxon>Entelegynae</taxon>
        <taxon>Eresoidea</taxon>
        <taxon>Eresidae</taxon>
        <taxon>Stegodyphus</taxon>
    </lineage>
</organism>
<keyword evidence="1" id="KW-0472">Membrane</keyword>
<dbReference type="InterPro" id="IPR028183">
    <property type="entry name" value="UQCC5"/>
</dbReference>
<dbReference type="Pfam" id="PF15114">
    <property type="entry name" value="UPF0640"/>
    <property type="match status" value="1"/>
</dbReference>
<dbReference type="PANTHER" id="PTHR35250">
    <property type="entry name" value="SMALL INTEGRAL MEMBRANE PROTEIN 4"/>
    <property type="match status" value="1"/>
</dbReference>
<dbReference type="STRING" id="407821.A0A087TFJ7"/>
<accession>A0A087TFJ7</accession>
<dbReference type="Proteomes" id="UP000054359">
    <property type="component" value="Unassembled WGS sequence"/>
</dbReference>
<dbReference type="OMA" id="MEWFMIK"/>
<keyword evidence="3" id="KW-1185">Reference proteome</keyword>
<dbReference type="EMBL" id="KK114984">
    <property type="protein sequence ID" value="KFM63886.1"/>
    <property type="molecule type" value="Genomic_DNA"/>
</dbReference>
<dbReference type="AlphaFoldDB" id="A0A087TFJ7"/>
<dbReference type="PANTHER" id="PTHR35250:SF1">
    <property type="entry name" value="UBIQUINOL-CYTOCHROME-C REDUCTASE COMPLEX ASSEMBLY FACTOR 5"/>
    <property type="match status" value="1"/>
</dbReference>
<protein>
    <recommendedName>
        <fullName evidence="4">Small integral membrane protein 4</fullName>
    </recommendedName>
</protein>
<feature type="transmembrane region" description="Helical" evidence="1">
    <location>
        <begin position="21"/>
        <end position="41"/>
    </location>
</feature>
<evidence type="ECO:0000313" key="3">
    <source>
        <dbReference type="Proteomes" id="UP000054359"/>
    </source>
</evidence>